<evidence type="ECO:0000256" key="5">
    <source>
        <dbReference type="ARBA" id="ARBA00022989"/>
    </source>
</evidence>
<dbReference type="SUPFAM" id="SSF81321">
    <property type="entry name" value="Family A G protein-coupled receptor-like"/>
    <property type="match status" value="1"/>
</dbReference>
<keyword evidence="7" id="KW-0807">Transducer</keyword>
<keyword evidence="6 8" id="KW-0472">Membrane</keyword>
<dbReference type="InterPro" id="IPR000276">
    <property type="entry name" value="GPCR_Rhodpsn"/>
</dbReference>
<feature type="transmembrane region" description="Helical" evidence="8">
    <location>
        <begin position="67"/>
        <end position="94"/>
    </location>
</feature>
<dbReference type="GeneID" id="107110704"/>
<dbReference type="InterPro" id="IPR017452">
    <property type="entry name" value="GPCR_Rhodpsn_7TM"/>
</dbReference>
<feature type="transmembrane region" description="Helical" evidence="8">
    <location>
        <begin position="207"/>
        <end position="233"/>
    </location>
</feature>
<keyword evidence="3 8" id="KW-0812">Transmembrane</keyword>
<evidence type="ECO:0000313" key="10">
    <source>
        <dbReference type="Proteomes" id="UP000694871"/>
    </source>
</evidence>
<keyword evidence="4" id="KW-0552">Olfaction</keyword>
<feature type="transmembrane region" description="Helical" evidence="8">
    <location>
        <begin position="148"/>
        <end position="170"/>
    </location>
</feature>
<feature type="transmembrane region" description="Helical" evidence="8">
    <location>
        <begin position="106"/>
        <end position="127"/>
    </location>
</feature>
<evidence type="ECO:0000256" key="2">
    <source>
        <dbReference type="ARBA" id="ARBA00022606"/>
    </source>
</evidence>
<sequence length="247" mass="26670">MSDVVGARRNKSSAPTPFPLAGIPGLEAKGAWLAVPFCSLYAAAFLGNAAILLVVVRVPGLHRPTCYFYLSMLAVAELGMSVSTLPTVASVFLFGAREIGADACLAQMFFIHYFSIMDSGVLWAMALDRLVAIYSPLQYATLLTHPRVALIGLGIAVRSVVVMVPLPLLLRRLPFCRANSLAHAFCLHPDLIRLPCADTTLNSHCGLFVVLSTFGLDSLFIFLSYILIVKTVLGMASREGRLRALNT</sequence>
<feature type="non-terminal residue" evidence="11">
    <location>
        <position position="247"/>
    </location>
</feature>
<gene>
    <name evidence="11" type="primary">LOC107110704</name>
</gene>
<evidence type="ECO:0000256" key="8">
    <source>
        <dbReference type="SAM" id="Phobius"/>
    </source>
</evidence>
<feature type="transmembrane region" description="Helical" evidence="8">
    <location>
        <begin position="31"/>
        <end position="55"/>
    </location>
</feature>
<dbReference type="PANTHER" id="PTHR26450:SF104">
    <property type="entry name" value="OLFACTORY RECEPTOR"/>
    <property type="match status" value="1"/>
</dbReference>
<keyword evidence="2" id="KW-0716">Sensory transduction</keyword>
<feature type="domain" description="G-protein coupled receptors family 1 profile" evidence="9">
    <location>
        <begin position="47"/>
        <end position="247"/>
    </location>
</feature>
<reference evidence="11" key="1">
    <citation type="submission" date="2025-08" db="UniProtKB">
        <authorList>
            <consortium name="RefSeq"/>
        </authorList>
    </citation>
    <scope>IDENTIFICATION</scope>
</reference>
<keyword evidence="10" id="KW-1185">Reference proteome</keyword>
<evidence type="ECO:0000313" key="11">
    <source>
        <dbReference type="RefSeq" id="XP_015266987.1"/>
    </source>
</evidence>
<evidence type="ECO:0000256" key="6">
    <source>
        <dbReference type="ARBA" id="ARBA00023136"/>
    </source>
</evidence>
<evidence type="ECO:0000256" key="3">
    <source>
        <dbReference type="ARBA" id="ARBA00022692"/>
    </source>
</evidence>
<organism evidence="10 11">
    <name type="scientific">Gekko japonicus</name>
    <name type="common">Schlegel's Japanese gecko</name>
    <dbReference type="NCBI Taxonomy" id="146911"/>
    <lineage>
        <taxon>Eukaryota</taxon>
        <taxon>Metazoa</taxon>
        <taxon>Chordata</taxon>
        <taxon>Craniata</taxon>
        <taxon>Vertebrata</taxon>
        <taxon>Euteleostomi</taxon>
        <taxon>Lepidosauria</taxon>
        <taxon>Squamata</taxon>
        <taxon>Bifurcata</taxon>
        <taxon>Gekkota</taxon>
        <taxon>Gekkonidae</taxon>
        <taxon>Gekkoninae</taxon>
        <taxon>Gekko</taxon>
    </lineage>
</organism>
<dbReference type="Gene3D" id="1.20.1070.10">
    <property type="entry name" value="Rhodopsin 7-helix transmembrane proteins"/>
    <property type="match status" value="1"/>
</dbReference>
<dbReference type="PRINTS" id="PR00237">
    <property type="entry name" value="GPCRRHODOPSN"/>
</dbReference>
<comment type="subcellular location">
    <subcellularLocation>
        <location evidence="1">Membrane</location>
        <topology evidence="1">Multi-pass membrane protein</topology>
    </subcellularLocation>
</comment>
<dbReference type="PANTHER" id="PTHR26450">
    <property type="entry name" value="OLFACTORY RECEPTOR 56B1-RELATED"/>
    <property type="match status" value="1"/>
</dbReference>
<evidence type="ECO:0000256" key="4">
    <source>
        <dbReference type="ARBA" id="ARBA00022725"/>
    </source>
</evidence>
<name>A0ABM1JZV0_GEKJA</name>
<dbReference type="Pfam" id="PF13853">
    <property type="entry name" value="7tm_4"/>
    <property type="match status" value="1"/>
</dbReference>
<dbReference type="InterPro" id="IPR000725">
    <property type="entry name" value="Olfact_rcpt"/>
</dbReference>
<dbReference type="Proteomes" id="UP000694871">
    <property type="component" value="Unplaced"/>
</dbReference>
<evidence type="ECO:0000256" key="7">
    <source>
        <dbReference type="ARBA" id="ARBA00023224"/>
    </source>
</evidence>
<protein>
    <submittedName>
        <fullName evidence="11">Olfactory receptor 51I2-like</fullName>
    </submittedName>
</protein>
<dbReference type="PROSITE" id="PS50262">
    <property type="entry name" value="G_PROTEIN_RECEP_F1_2"/>
    <property type="match status" value="1"/>
</dbReference>
<accession>A0ABM1JZV0</accession>
<dbReference type="PRINTS" id="PR00245">
    <property type="entry name" value="OLFACTORYR"/>
</dbReference>
<proteinExistence type="predicted"/>
<evidence type="ECO:0000259" key="9">
    <source>
        <dbReference type="PROSITE" id="PS50262"/>
    </source>
</evidence>
<keyword evidence="5 8" id="KW-1133">Transmembrane helix</keyword>
<dbReference type="RefSeq" id="XP_015266987.1">
    <property type="nucleotide sequence ID" value="XM_015411501.1"/>
</dbReference>
<evidence type="ECO:0000256" key="1">
    <source>
        <dbReference type="ARBA" id="ARBA00004141"/>
    </source>
</evidence>
<dbReference type="InterPro" id="IPR050402">
    <property type="entry name" value="OR51/52/56-like"/>
</dbReference>